<comment type="caution">
    <text evidence="2">The sequence shown here is derived from an EMBL/GenBank/DDBJ whole genome shotgun (WGS) entry which is preliminary data.</text>
</comment>
<dbReference type="InterPro" id="IPR004000">
    <property type="entry name" value="Actin"/>
</dbReference>
<evidence type="ECO:0000313" key="3">
    <source>
        <dbReference type="Proteomes" id="UP001146793"/>
    </source>
</evidence>
<accession>A0AAV7YIF6</accession>
<dbReference type="EMBL" id="JANTQA010000060">
    <property type="protein sequence ID" value="KAJ3428381.1"/>
    <property type="molecule type" value="Genomic_DNA"/>
</dbReference>
<evidence type="ECO:0000256" key="1">
    <source>
        <dbReference type="RuleBase" id="RU000487"/>
    </source>
</evidence>
<sequence length="344" mass="38778">MSVGILDLGSYAFRIGISTSESPARQIQPSVVENGKVCEVYTQGEVQSWESLEQIFNNILPTIGIDNKSNKVDSLVIADSIFTPTSDRDQMSELLFEKFGLQRLFYLPQEMSTLLASGIETGVLVHHGHTTTSVLPIYKGRFLKHAGTRAPYGSNDVMRYLSLHLQKQKANKFNIRRQNDKRIAISIKQKYLQIATANQARSKFLFKKKKISVQKRNFLLTSAARFTSEIPFNPNIAGVNWEGVHKLVYNSISKSCPVSASKLFLQNILLEGGGSLMKGFPERLSSELKYSLGNSEISPKITKVQKTVWNSTAKSAELIEQQGRWITKEDWLESHQQLIKEKCF</sequence>
<dbReference type="InterPro" id="IPR043129">
    <property type="entry name" value="ATPase_NBD"/>
</dbReference>
<gene>
    <name evidence="2" type="ORF">M0812_26017</name>
</gene>
<dbReference type="SMART" id="SM00268">
    <property type="entry name" value="ACTIN"/>
    <property type="match status" value="1"/>
</dbReference>
<dbReference type="Gene3D" id="3.30.420.40">
    <property type="match status" value="2"/>
</dbReference>
<proteinExistence type="inferred from homology"/>
<dbReference type="CDD" id="cd10169">
    <property type="entry name" value="ASKHA_NBD_actin-like"/>
    <property type="match status" value="1"/>
</dbReference>
<dbReference type="Gene3D" id="3.90.640.10">
    <property type="entry name" value="Actin, Chain A, domain 4"/>
    <property type="match status" value="1"/>
</dbReference>
<name>A0AAV7YIF6_9EUKA</name>
<evidence type="ECO:0000313" key="2">
    <source>
        <dbReference type="EMBL" id="KAJ3428381.1"/>
    </source>
</evidence>
<dbReference type="AlphaFoldDB" id="A0AAV7YIF6"/>
<dbReference type="PANTHER" id="PTHR11937">
    <property type="entry name" value="ACTIN"/>
    <property type="match status" value="1"/>
</dbReference>
<dbReference type="Pfam" id="PF00022">
    <property type="entry name" value="Actin"/>
    <property type="match status" value="1"/>
</dbReference>
<reference evidence="2" key="1">
    <citation type="submission" date="2022-08" db="EMBL/GenBank/DDBJ databases">
        <title>Novel sulphate-reducing endosymbionts in the free-living metamonad Anaeramoeba.</title>
        <authorList>
            <person name="Jerlstrom-Hultqvist J."/>
            <person name="Cepicka I."/>
            <person name="Gallot-Lavallee L."/>
            <person name="Salas-Leiva D."/>
            <person name="Curtis B.A."/>
            <person name="Zahonova K."/>
            <person name="Pipaliya S."/>
            <person name="Dacks J."/>
            <person name="Roger A.J."/>
        </authorList>
    </citation>
    <scope>NUCLEOTIDE SEQUENCE</scope>
    <source>
        <strain evidence="2">Busselton2</strain>
    </source>
</reference>
<dbReference type="Proteomes" id="UP001146793">
    <property type="component" value="Unassembled WGS sequence"/>
</dbReference>
<organism evidence="2 3">
    <name type="scientific">Anaeramoeba flamelloides</name>
    <dbReference type="NCBI Taxonomy" id="1746091"/>
    <lineage>
        <taxon>Eukaryota</taxon>
        <taxon>Metamonada</taxon>
        <taxon>Anaeramoebidae</taxon>
        <taxon>Anaeramoeba</taxon>
    </lineage>
</organism>
<protein>
    <submittedName>
        <fullName evidence="2">Actin-5c-related</fullName>
    </submittedName>
</protein>
<dbReference type="SUPFAM" id="SSF53067">
    <property type="entry name" value="Actin-like ATPase domain"/>
    <property type="match status" value="2"/>
</dbReference>
<comment type="similarity">
    <text evidence="1">Belongs to the actin family.</text>
</comment>